<keyword evidence="2 4" id="KW-0472">Membrane</keyword>
<comment type="subunit">
    <text evidence="4">Part of the Bam complex.</text>
</comment>
<dbReference type="PANTHER" id="PTHR37482">
    <property type="entry name" value="OUTER MEMBRANE PROTEIN ASSEMBLY FACTOR BAME"/>
    <property type="match status" value="1"/>
</dbReference>
<keyword evidence="4" id="KW-0449">Lipoprotein</keyword>
<dbReference type="PANTHER" id="PTHR37482:SF1">
    <property type="entry name" value="OUTER MEMBRANE PROTEIN ASSEMBLY FACTOR BAME"/>
    <property type="match status" value="1"/>
</dbReference>
<dbReference type="GO" id="GO:0043165">
    <property type="term" value="P:Gram-negative-bacterium-type cell outer membrane assembly"/>
    <property type="evidence" value="ECO:0007669"/>
    <property type="project" value="UniProtKB-UniRule"/>
</dbReference>
<dbReference type="GO" id="GO:0030674">
    <property type="term" value="F:protein-macromolecule adaptor activity"/>
    <property type="evidence" value="ECO:0007669"/>
    <property type="project" value="TreeGrafter"/>
</dbReference>
<comment type="subcellular location">
    <subcellularLocation>
        <location evidence="4">Cell outer membrane</location>
        <topology evidence="4">Lipid-anchor</topology>
    </subcellularLocation>
</comment>
<comment type="function">
    <text evidence="4">Part of the outer membrane protein assembly complex, which is involved in assembly and insertion of beta-barrel proteins into the outer membrane.</text>
</comment>
<organism evidence="7">
    <name type="scientific">uncultured Thiotrichaceae bacterium</name>
    <dbReference type="NCBI Taxonomy" id="298394"/>
    <lineage>
        <taxon>Bacteria</taxon>
        <taxon>Pseudomonadati</taxon>
        <taxon>Pseudomonadota</taxon>
        <taxon>Gammaproteobacteria</taxon>
        <taxon>Thiotrichales</taxon>
        <taxon>Thiotrichaceae</taxon>
        <taxon>environmental samples</taxon>
    </lineage>
</organism>
<dbReference type="InterPro" id="IPR007450">
    <property type="entry name" value="BamE_dom"/>
</dbReference>
<keyword evidence="4" id="KW-0564">Palmitate</keyword>
<reference evidence="7" key="1">
    <citation type="submission" date="2020-01" db="EMBL/GenBank/DDBJ databases">
        <authorList>
            <person name="Meier V. D."/>
            <person name="Meier V D."/>
        </authorList>
    </citation>
    <scope>NUCLEOTIDE SEQUENCE</scope>
    <source>
        <strain evidence="7">HLG_WM_MAG_07</strain>
    </source>
</reference>
<protein>
    <recommendedName>
        <fullName evidence="4">Outer membrane protein assembly factor BamE</fullName>
    </recommendedName>
</protein>
<evidence type="ECO:0000313" key="7">
    <source>
        <dbReference type="EMBL" id="CAA6825635.1"/>
    </source>
</evidence>
<keyword evidence="3 4" id="KW-0998">Cell outer membrane</keyword>
<dbReference type="Gene3D" id="3.30.1450.10">
    <property type="match status" value="1"/>
</dbReference>
<evidence type="ECO:0000259" key="6">
    <source>
        <dbReference type="Pfam" id="PF04355"/>
    </source>
</evidence>
<dbReference type="EMBL" id="CACVAY010000127">
    <property type="protein sequence ID" value="CAA6825635.1"/>
    <property type="molecule type" value="Genomic_DNA"/>
</dbReference>
<proteinExistence type="inferred from homology"/>
<name>A0A6S6U1T8_9GAMM</name>
<sequence length="104" mass="11799">MKKTMDMIKKIGLTAVFLFALSACATYKPDIQQGNAVAAEAISQLKQGMSKGEVKTLLGTPLLQDDFHQNRWDYIFYMSKAGQERERKDLILTFANNRLVNIKK</sequence>
<dbReference type="HAMAP" id="MF_00925">
    <property type="entry name" value="OM_assembly_BamE"/>
    <property type="match status" value="1"/>
</dbReference>
<feature type="signal peptide" evidence="5">
    <location>
        <begin position="1"/>
        <end position="25"/>
    </location>
</feature>
<dbReference type="Pfam" id="PF04355">
    <property type="entry name" value="BamE"/>
    <property type="match status" value="1"/>
</dbReference>
<dbReference type="GO" id="GO:0051205">
    <property type="term" value="P:protein insertion into membrane"/>
    <property type="evidence" value="ECO:0007669"/>
    <property type="project" value="UniProtKB-UniRule"/>
</dbReference>
<dbReference type="PROSITE" id="PS51257">
    <property type="entry name" value="PROKAR_LIPOPROTEIN"/>
    <property type="match status" value="1"/>
</dbReference>
<evidence type="ECO:0000256" key="5">
    <source>
        <dbReference type="SAM" id="SignalP"/>
    </source>
</evidence>
<feature type="chain" id="PRO_5028539369" description="Outer membrane protein assembly factor BamE" evidence="5">
    <location>
        <begin position="26"/>
        <end position="104"/>
    </location>
</feature>
<dbReference type="GO" id="GO:1990063">
    <property type="term" value="C:Bam protein complex"/>
    <property type="evidence" value="ECO:0007669"/>
    <property type="project" value="TreeGrafter"/>
</dbReference>
<gene>
    <name evidence="4" type="primary">bamE</name>
    <name evidence="7" type="ORF">HELGO_WM8026</name>
</gene>
<evidence type="ECO:0000256" key="1">
    <source>
        <dbReference type="ARBA" id="ARBA00022729"/>
    </source>
</evidence>
<evidence type="ECO:0000256" key="4">
    <source>
        <dbReference type="HAMAP-Rule" id="MF_00925"/>
    </source>
</evidence>
<keyword evidence="1 4" id="KW-0732">Signal</keyword>
<evidence type="ECO:0000256" key="3">
    <source>
        <dbReference type="ARBA" id="ARBA00023237"/>
    </source>
</evidence>
<evidence type="ECO:0000256" key="2">
    <source>
        <dbReference type="ARBA" id="ARBA00023136"/>
    </source>
</evidence>
<feature type="domain" description="Outer membrane protein assembly factor BamE" evidence="6">
    <location>
        <begin position="34"/>
        <end position="102"/>
    </location>
</feature>
<dbReference type="InterPro" id="IPR026592">
    <property type="entry name" value="BamE"/>
</dbReference>
<accession>A0A6S6U1T8</accession>
<dbReference type="AlphaFoldDB" id="A0A6S6U1T8"/>
<dbReference type="InterPro" id="IPR037873">
    <property type="entry name" value="BamE-like"/>
</dbReference>
<comment type="similarity">
    <text evidence="4">Belongs to the BamE family.</text>
</comment>